<evidence type="ECO:0000313" key="1">
    <source>
        <dbReference type="EMBL" id="CAF1177945.1"/>
    </source>
</evidence>
<dbReference type="Proteomes" id="UP000663870">
    <property type="component" value="Unassembled WGS sequence"/>
</dbReference>
<dbReference type="EMBL" id="CAJNOT010001293">
    <property type="protein sequence ID" value="CAF1177945.1"/>
    <property type="molecule type" value="Genomic_DNA"/>
</dbReference>
<dbReference type="EMBL" id="CAJNOL010002927">
    <property type="protein sequence ID" value="CAF1537551.1"/>
    <property type="molecule type" value="Genomic_DNA"/>
</dbReference>
<organism evidence="1 5">
    <name type="scientific">Rotaria sordida</name>
    <dbReference type="NCBI Taxonomy" id="392033"/>
    <lineage>
        <taxon>Eukaryota</taxon>
        <taxon>Metazoa</taxon>
        <taxon>Spiralia</taxon>
        <taxon>Gnathifera</taxon>
        <taxon>Rotifera</taxon>
        <taxon>Eurotatoria</taxon>
        <taxon>Bdelloidea</taxon>
        <taxon>Philodinida</taxon>
        <taxon>Philodinidae</taxon>
        <taxon>Rotaria</taxon>
    </lineage>
</organism>
<dbReference type="Proteomes" id="UP000663854">
    <property type="component" value="Unassembled WGS sequence"/>
</dbReference>
<keyword evidence="6" id="KW-1185">Reference proteome</keyword>
<evidence type="ECO:0000313" key="6">
    <source>
        <dbReference type="Proteomes" id="UP000663870"/>
    </source>
</evidence>
<name>A0A814UPZ8_9BILA</name>
<evidence type="ECO:0000313" key="3">
    <source>
        <dbReference type="EMBL" id="CAF1537551.1"/>
    </source>
</evidence>
<reference evidence="1" key="1">
    <citation type="submission" date="2021-02" db="EMBL/GenBank/DDBJ databases">
        <authorList>
            <person name="Nowell W R."/>
        </authorList>
    </citation>
    <scope>NUCLEOTIDE SEQUENCE</scope>
</reference>
<dbReference type="AlphaFoldDB" id="A0A814UPZ8"/>
<accession>A0A814UPZ8</accession>
<dbReference type="Proteomes" id="UP000663836">
    <property type="component" value="Unassembled WGS sequence"/>
</dbReference>
<sequence length="220" mass="25299">MLTLSSRTLPRLPVQYTTSHINHQTDIIQPITHENAFDPDSAIRIIPDVDVEVDFDRCDISYTTIGTTSLSSCTFILVTGNVDTIQFAYLWHTPLTDDPATPTAVSLLEFILKRISNEVTDLILLKPPKKMKTLECEQIKNLQILTGGSVDCTPDLLREAFLMLNNQNVNIEIERWSKWSQYYYYSLKNKVTILSPVTFLIFDEEENEGRHFFLTTFQFL</sequence>
<evidence type="ECO:0000313" key="5">
    <source>
        <dbReference type="Proteomes" id="UP000663864"/>
    </source>
</evidence>
<proteinExistence type="predicted"/>
<comment type="caution">
    <text evidence="1">The sequence shown here is derived from an EMBL/GenBank/DDBJ whole genome shotgun (WGS) entry which is preliminary data.</text>
</comment>
<evidence type="ECO:0000313" key="4">
    <source>
        <dbReference type="EMBL" id="CAF4110899.1"/>
    </source>
</evidence>
<gene>
    <name evidence="4" type="ORF">JBS370_LOCUS32190</name>
    <name evidence="3" type="ORF">JXQ802_LOCUS42709</name>
    <name evidence="2" type="ORF">PYM288_LOCUS27687</name>
    <name evidence="1" type="ORF">ZHD862_LOCUS21592</name>
</gene>
<dbReference type="EMBL" id="CAJNOH010001869">
    <property type="protein sequence ID" value="CAF1257227.1"/>
    <property type="molecule type" value="Genomic_DNA"/>
</dbReference>
<protein>
    <submittedName>
        <fullName evidence="1">Uncharacterized protein</fullName>
    </submittedName>
</protein>
<dbReference type="EMBL" id="CAJOBD010008363">
    <property type="protein sequence ID" value="CAF4110899.1"/>
    <property type="molecule type" value="Genomic_DNA"/>
</dbReference>
<evidence type="ECO:0000313" key="2">
    <source>
        <dbReference type="EMBL" id="CAF1257227.1"/>
    </source>
</evidence>
<dbReference type="Proteomes" id="UP000663864">
    <property type="component" value="Unassembled WGS sequence"/>
</dbReference>